<dbReference type="RefSeq" id="WP_086889235.1">
    <property type="nucleotide sequence ID" value="NZ_CP019893.1"/>
</dbReference>
<feature type="transmembrane region" description="Helical" evidence="2">
    <location>
        <begin position="44"/>
        <end position="66"/>
    </location>
</feature>
<feature type="compositionally biased region" description="Acidic residues" evidence="1">
    <location>
        <begin position="153"/>
        <end position="165"/>
    </location>
</feature>
<gene>
    <name evidence="3" type="ORF">B1756_14810</name>
</gene>
<keyword evidence="4" id="KW-1185">Reference proteome</keyword>
<keyword evidence="2" id="KW-0812">Transmembrane</keyword>
<feature type="compositionally biased region" description="Acidic residues" evidence="1">
    <location>
        <begin position="240"/>
        <end position="250"/>
    </location>
</feature>
<sequence length="250" mass="25460">MSPQDDSGREGGTDRRTAPVTELDDRLDTLESVAPSDLSHSSSAVPGVNVSTAALVAGGVFSVWAIRALANRRLRAIPYGAVGATLLLRGLSDVAGDTEALSLERESTDQFGVDDVGDPGEGEEGTVGVDDEVATDPRTTEDGVDVVRSAEPSADEATEPADELDGPVGEPPSANEASEATGPKPQQAEPTQTDATEPEDTPPEDASSATTAPPDGDTGDSTASIDEDEEDADAGSLEGNAEDDAEPADS</sequence>
<accession>A0A2Z2HUD8</accession>
<evidence type="ECO:0000256" key="2">
    <source>
        <dbReference type="SAM" id="Phobius"/>
    </source>
</evidence>
<feature type="compositionally biased region" description="Acidic residues" evidence="1">
    <location>
        <begin position="115"/>
        <end position="134"/>
    </location>
</feature>
<evidence type="ECO:0000313" key="3">
    <source>
        <dbReference type="EMBL" id="ARS90871.1"/>
    </source>
</evidence>
<reference evidence="4" key="1">
    <citation type="submission" date="2017-02" db="EMBL/GenBank/DDBJ databases">
        <title>Natronthermophilus aegyptiacus gen. nov.,sp. nov., an aerobic, extremely halophilic alkalithermophilic archaeon isolated from the athalassohaline Wadi An Natrun, Egypt.</title>
        <authorList>
            <person name="Zhao B."/>
        </authorList>
    </citation>
    <scope>NUCLEOTIDE SEQUENCE [LARGE SCALE GENOMIC DNA]</scope>
    <source>
        <strain evidence="4">JW/NM-HA 15</strain>
    </source>
</reference>
<name>A0A2Z2HUD8_9EURY</name>
<evidence type="ECO:0000256" key="1">
    <source>
        <dbReference type="SAM" id="MobiDB-lite"/>
    </source>
</evidence>
<protein>
    <submittedName>
        <fullName evidence="3">Uncharacterized protein</fullName>
    </submittedName>
</protein>
<keyword evidence="2" id="KW-1133">Transmembrane helix</keyword>
<feature type="region of interest" description="Disordered" evidence="1">
    <location>
        <begin position="103"/>
        <end position="250"/>
    </location>
</feature>
<feature type="region of interest" description="Disordered" evidence="1">
    <location>
        <begin position="1"/>
        <end position="25"/>
    </location>
</feature>
<dbReference type="GeneID" id="32895369"/>
<proteinExistence type="predicted"/>
<dbReference type="AlphaFoldDB" id="A0A2Z2HUD8"/>
<evidence type="ECO:0000313" key="4">
    <source>
        <dbReference type="Proteomes" id="UP000250088"/>
    </source>
</evidence>
<organism evidence="3 4">
    <name type="scientific">Natrarchaeobaculum aegyptiacum</name>
    <dbReference type="NCBI Taxonomy" id="745377"/>
    <lineage>
        <taxon>Archaea</taxon>
        <taxon>Methanobacteriati</taxon>
        <taxon>Methanobacteriota</taxon>
        <taxon>Stenosarchaea group</taxon>
        <taxon>Halobacteria</taxon>
        <taxon>Halobacteriales</taxon>
        <taxon>Natrialbaceae</taxon>
        <taxon>Natrarchaeobaculum</taxon>
    </lineage>
</organism>
<dbReference type="EMBL" id="CP019893">
    <property type="protein sequence ID" value="ARS90871.1"/>
    <property type="molecule type" value="Genomic_DNA"/>
</dbReference>
<dbReference type="KEGG" id="naj:B1756_14810"/>
<dbReference type="Proteomes" id="UP000250088">
    <property type="component" value="Chromosome"/>
</dbReference>
<keyword evidence="2" id="KW-0472">Membrane</keyword>